<feature type="domain" description="Glucose/Sorbosone dehydrogenase" evidence="1">
    <location>
        <begin position="49"/>
        <end position="374"/>
    </location>
</feature>
<dbReference type="InterPro" id="IPR011041">
    <property type="entry name" value="Quinoprot_gluc/sorb_DH_b-prop"/>
</dbReference>
<dbReference type="AlphaFoldDB" id="A0A3D8LA32"/>
<gene>
    <name evidence="2" type="ORF">DXT99_15715</name>
</gene>
<dbReference type="InterPro" id="IPR012938">
    <property type="entry name" value="Glc/Sorbosone_DH"/>
</dbReference>
<dbReference type="PROSITE" id="PS51257">
    <property type="entry name" value="PROKAR_LIPOPROTEIN"/>
    <property type="match status" value="1"/>
</dbReference>
<dbReference type="Proteomes" id="UP000256708">
    <property type="component" value="Unassembled WGS sequence"/>
</dbReference>
<accession>A0A3D8LA32</accession>
<sequence>MRSTIGILTAILVLAGQACSQESDAQAGEPVATEDETGEMQVETLTENLTHPWGMAFLPDNRLLVTERPGRLRILDTNNQLSEPLTGTPEVFAEGQGGLLDVVLDPNFQENNLVYLSFSEPGGNNTASTALGRGRLEGNAIQDFTVIFRQEPKVDGPNHFGGRIVFTPDGHLFLAMGERFKFDPAQDPSNHMGTIVRINPDGSVPSDNPFVGQANAEDEIWSYGHRNIEAAAIEPNTNRLWVAEMGPQGGDELNQPEAGRNYGWPEVSWGENYDGTDIPDPTTTTEFANAALHWTPVISPSGMIFYTGSMFNEWQGTALIGGLTSQGIVRVQINGNQAEEVERVPLDARIRDVEQAPDGSVYVLTDQDNGKVLRLHLQN</sequence>
<evidence type="ECO:0000313" key="2">
    <source>
        <dbReference type="EMBL" id="RDV14237.1"/>
    </source>
</evidence>
<dbReference type="InterPro" id="IPR011042">
    <property type="entry name" value="6-blade_b-propeller_TolB-like"/>
</dbReference>
<organism evidence="2 3">
    <name type="scientific">Pontibacter diazotrophicus</name>
    <dbReference type="NCBI Taxonomy" id="1400979"/>
    <lineage>
        <taxon>Bacteria</taxon>
        <taxon>Pseudomonadati</taxon>
        <taxon>Bacteroidota</taxon>
        <taxon>Cytophagia</taxon>
        <taxon>Cytophagales</taxon>
        <taxon>Hymenobacteraceae</taxon>
        <taxon>Pontibacter</taxon>
    </lineage>
</organism>
<dbReference type="Gene3D" id="2.120.10.30">
    <property type="entry name" value="TolB, C-terminal domain"/>
    <property type="match status" value="1"/>
</dbReference>
<dbReference type="PANTHER" id="PTHR19328:SF75">
    <property type="entry name" value="ALDOSE SUGAR DEHYDROGENASE YLII"/>
    <property type="match status" value="1"/>
</dbReference>
<dbReference type="SUPFAM" id="SSF50952">
    <property type="entry name" value="Soluble quinoprotein glucose dehydrogenase"/>
    <property type="match status" value="1"/>
</dbReference>
<dbReference type="RefSeq" id="WP_115566528.1">
    <property type="nucleotide sequence ID" value="NZ_QRGR01000017.1"/>
</dbReference>
<proteinExistence type="predicted"/>
<dbReference type="EMBL" id="QRGR01000017">
    <property type="protein sequence ID" value="RDV14237.1"/>
    <property type="molecule type" value="Genomic_DNA"/>
</dbReference>
<dbReference type="PANTHER" id="PTHR19328">
    <property type="entry name" value="HEDGEHOG-INTERACTING PROTEIN"/>
    <property type="match status" value="1"/>
</dbReference>
<name>A0A3D8LA32_9BACT</name>
<reference evidence="3" key="1">
    <citation type="submission" date="2018-08" db="EMBL/GenBank/DDBJ databases">
        <authorList>
            <person name="Liu Z.-W."/>
            <person name="Du Z.-J."/>
        </authorList>
    </citation>
    <scope>NUCLEOTIDE SEQUENCE [LARGE SCALE GENOMIC DNA]</scope>
    <source>
        <strain evidence="3">H4X</strain>
    </source>
</reference>
<evidence type="ECO:0000313" key="3">
    <source>
        <dbReference type="Proteomes" id="UP000256708"/>
    </source>
</evidence>
<protein>
    <submittedName>
        <fullName evidence="2">PQQ-dependent sugar dehydrogenase</fullName>
    </submittedName>
</protein>
<dbReference type="Pfam" id="PF07995">
    <property type="entry name" value="GSDH"/>
    <property type="match status" value="1"/>
</dbReference>
<dbReference type="OrthoDB" id="9770043at2"/>
<evidence type="ECO:0000259" key="1">
    <source>
        <dbReference type="Pfam" id="PF07995"/>
    </source>
</evidence>
<comment type="caution">
    <text evidence="2">The sequence shown here is derived from an EMBL/GenBank/DDBJ whole genome shotgun (WGS) entry which is preliminary data.</text>
</comment>
<keyword evidence="3" id="KW-1185">Reference proteome</keyword>